<dbReference type="InterPro" id="IPR050704">
    <property type="entry name" value="Peptidase_C85-like"/>
</dbReference>
<dbReference type="OrthoDB" id="415023at2759"/>
<organism evidence="7 8">
    <name type="scientific">Cucurbita maxima</name>
    <name type="common">Pumpkin</name>
    <name type="synonym">Winter squash</name>
    <dbReference type="NCBI Taxonomy" id="3661"/>
    <lineage>
        <taxon>Eukaryota</taxon>
        <taxon>Viridiplantae</taxon>
        <taxon>Streptophyta</taxon>
        <taxon>Embryophyta</taxon>
        <taxon>Tracheophyta</taxon>
        <taxon>Spermatophyta</taxon>
        <taxon>Magnoliopsida</taxon>
        <taxon>eudicotyledons</taxon>
        <taxon>Gunneridae</taxon>
        <taxon>Pentapetalae</taxon>
        <taxon>rosids</taxon>
        <taxon>fabids</taxon>
        <taxon>Cucurbitales</taxon>
        <taxon>Cucurbitaceae</taxon>
        <taxon>Cucurbiteae</taxon>
        <taxon>Cucurbita</taxon>
    </lineage>
</organism>
<dbReference type="SUPFAM" id="SSF54001">
    <property type="entry name" value="Cysteine proteinases"/>
    <property type="match status" value="1"/>
</dbReference>
<reference evidence="8" key="1">
    <citation type="submission" date="2025-08" db="UniProtKB">
        <authorList>
            <consortium name="RefSeq"/>
        </authorList>
    </citation>
    <scope>IDENTIFICATION</scope>
    <source>
        <tissue evidence="8">Young leaves</tissue>
    </source>
</reference>
<evidence type="ECO:0000256" key="1">
    <source>
        <dbReference type="ARBA" id="ARBA00000707"/>
    </source>
</evidence>
<proteinExistence type="inferred from homology"/>
<evidence type="ECO:0000313" key="7">
    <source>
        <dbReference type="Proteomes" id="UP000504608"/>
    </source>
</evidence>
<evidence type="ECO:0000256" key="3">
    <source>
        <dbReference type="ARBA" id="ARBA00012759"/>
    </source>
</evidence>
<keyword evidence="7" id="KW-1185">Reference proteome</keyword>
<dbReference type="Gene3D" id="3.90.70.80">
    <property type="match status" value="1"/>
</dbReference>
<name>A0A6J1I6F5_CUCMA</name>
<dbReference type="FunFam" id="3.90.70.80:FF:000001">
    <property type="entry name" value="OTU domain-containing protein"/>
    <property type="match status" value="1"/>
</dbReference>
<dbReference type="KEGG" id="cmax:111471149"/>
<dbReference type="InterPro" id="IPR003323">
    <property type="entry name" value="OTU_dom"/>
</dbReference>
<dbReference type="RefSeq" id="XP_022972611.1">
    <property type="nucleotide sequence ID" value="XM_023116843.1"/>
</dbReference>
<comment type="catalytic activity">
    <reaction evidence="1">
        <text>Thiol-dependent hydrolysis of ester, thioester, amide, peptide and isopeptide bonds formed by the C-terminal Gly of ubiquitin (a 76-residue protein attached to proteins as an intracellular targeting signal).</text>
        <dbReference type="EC" id="3.4.19.12"/>
    </reaction>
</comment>
<dbReference type="GO" id="GO:0004843">
    <property type="term" value="F:cysteine-type deubiquitinase activity"/>
    <property type="evidence" value="ECO:0007669"/>
    <property type="project" value="UniProtKB-EC"/>
</dbReference>
<evidence type="ECO:0000313" key="8">
    <source>
        <dbReference type="RefSeq" id="XP_022972611.1"/>
    </source>
</evidence>
<dbReference type="InterPro" id="IPR038765">
    <property type="entry name" value="Papain-like_cys_pep_sf"/>
</dbReference>
<keyword evidence="4" id="KW-0833">Ubl conjugation pathway</keyword>
<dbReference type="GO" id="GO:0016579">
    <property type="term" value="P:protein deubiquitination"/>
    <property type="evidence" value="ECO:0007669"/>
    <property type="project" value="TreeGrafter"/>
</dbReference>
<evidence type="ECO:0000256" key="4">
    <source>
        <dbReference type="ARBA" id="ARBA00022786"/>
    </source>
</evidence>
<dbReference type="Pfam" id="PF02338">
    <property type="entry name" value="OTU"/>
    <property type="match status" value="1"/>
</dbReference>
<keyword evidence="5" id="KW-0378">Hydrolase</keyword>
<dbReference type="PANTHER" id="PTHR12419">
    <property type="entry name" value="OTU DOMAIN CONTAINING PROTEIN"/>
    <property type="match status" value="1"/>
</dbReference>
<dbReference type="PANTHER" id="PTHR12419:SF103">
    <property type="entry name" value="OVARIAN TUMOR DOMAIN-CONTAINING DEUBIQUITINATING ENZYME 10-RELATED"/>
    <property type="match status" value="1"/>
</dbReference>
<dbReference type="AlphaFoldDB" id="A0A6J1I6F5"/>
<dbReference type="EC" id="3.4.19.12" evidence="3"/>
<dbReference type="Proteomes" id="UP000504608">
    <property type="component" value="Unplaced"/>
</dbReference>
<evidence type="ECO:0000256" key="5">
    <source>
        <dbReference type="ARBA" id="ARBA00022801"/>
    </source>
</evidence>
<protein>
    <recommendedName>
        <fullName evidence="3">ubiquitinyl hydrolase 1</fullName>
        <ecNumber evidence="3">3.4.19.12</ecNumber>
    </recommendedName>
</protein>
<gene>
    <name evidence="8" type="primary">LOC111471149</name>
</gene>
<evidence type="ECO:0000259" key="6">
    <source>
        <dbReference type="PROSITE" id="PS50802"/>
    </source>
</evidence>
<feature type="domain" description="OTU" evidence="6">
    <location>
        <begin position="241"/>
        <end position="364"/>
    </location>
</feature>
<evidence type="ECO:0000256" key="2">
    <source>
        <dbReference type="ARBA" id="ARBA00010407"/>
    </source>
</evidence>
<accession>A0A6J1I6F5</accession>
<dbReference type="PROSITE" id="PS50802">
    <property type="entry name" value="OTU"/>
    <property type="match status" value="1"/>
</dbReference>
<dbReference type="CDD" id="cd22751">
    <property type="entry name" value="OTU_plant_OTU9-like"/>
    <property type="match status" value="1"/>
</dbReference>
<dbReference type="GeneID" id="111471149"/>
<sequence>MWLNLPLYPCCCLYEFCCLFDFDLSTLESFGLAFCKLVKQLLLWRRNYHYLSSCDEKIVMNDYNSDASRWGLRFFNGDSSYSTEYFHDMAQHDVNFYDYYHGNRCNNEVNHVENDEIIAHTLQEEFTQLEIAEASGCSNAEEPCQTSNFALGWNNLSSRNYSSENDSVEDEVETMEPSSSCSSPGHEDNYCPYGHENQVDWKMDQMIPAPHVPRTNGEIPPIDEVTSDHQRLLDRLKVFDFVERKVKGDGNSQFRALSDQLFGTSERHKLVRENVVNQLKSHREIYEGYVPMGYDDYLEKMSVSGEWGDHVTLQEAADWYGVKIFVMASFKETCIEIIPNFQKKKQVIFLSFWAEVHYNSIYPQRDAAVQSNDYRKRRRWWIFGSKH</sequence>
<comment type="similarity">
    <text evidence="2">Belongs to the peptidase C85 family.</text>
</comment>